<keyword evidence="3" id="KW-1185">Reference proteome</keyword>
<protein>
    <submittedName>
        <fullName evidence="2">Uncharacterized protein</fullName>
    </submittedName>
</protein>
<reference evidence="2 3" key="1">
    <citation type="submission" date="2014-07" db="EMBL/GenBank/DDBJ databases">
        <title>Genome of Chryseobacterium piperi CTM.</title>
        <authorList>
            <person name="Pipes S.E."/>
            <person name="Stropko S.J."/>
            <person name="Newman J.D."/>
        </authorList>
    </citation>
    <scope>NUCLEOTIDE SEQUENCE [LARGE SCALE GENOMIC DNA]</scope>
    <source>
        <strain evidence="2 3">CTM</strain>
    </source>
</reference>
<accession>A0A086ALC8</accession>
<organism evidence="2 3">
    <name type="scientific">Chryseobacterium piperi</name>
    <dbReference type="NCBI Taxonomy" id="558152"/>
    <lineage>
        <taxon>Bacteria</taxon>
        <taxon>Pseudomonadati</taxon>
        <taxon>Bacteroidota</taxon>
        <taxon>Flavobacteriia</taxon>
        <taxon>Flavobacteriales</taxon>
        <taxon>Weeksellaceae</taxon>
        <taxon>Chryseobacterium group</taxon>
        <taxon>Chryseobacterium</taxon>
    </lineage>
</organism>
<evidence type="ECO:0000313" key="2">
    <source>
        <dbReference type="EMBL" id="KFF17492.1"/>
    </source>
</evidence>
<name>A0A086ALC8_9FLAO</name>
<evidence type="ECO:0000313" key="3">
    <source>
        <dbReference type="Proteomes" id="UP000028709"/>
    </source>
</evidence>
<dbReference type="eggNOG" id="ENOG5032Y3Q">
    <property type="taxonomic scope" value="Bacteria"/>
</dbReference>
<dbReference type="KEGG" id="cpip:CJF12_04120"/>
<dbReference type="RefSeq" id="WP_051887381.1">
    <property type="nucleotide sequence ID" value="NZ_CP023049.2"/>
</dbReference>
<dbReference type="AlphaFoldDB" id="A0A086ALC8"/>
<comment type="caution">
    <text evidence="2">The sequence shown here is derived from an EMBL/GenBank/DDBJ whole genome shotgun (WGS) entry which is preliminary data.</text>
</comment>
<keyword evidence="1" id="KW-0732">Signal</keyword>
<gene>
    <name evidence="2" type="ORF">IQ37_17060</name>
</gene>
<evidence type="ECO:0000256" key="1">
    <source>
        <dbReference type="SAM" id="SignalP"/>
    </source>
</evidence>
<feature type="signal peptide" evidence="1">
    <location>
        <begin position="1"/>
        <end position="19"/>
    </location>
</feature>
<dbReference type="OrthoDB" id="1275270at2"/>
<feature type="chain" id="PRO_5001802900" evidence="1">
    <location>
        <begin position="20"/>
        <end position="372"/>
    </location>
</feature>
<dbReference type="Proteomes" id="UP000028709">
    <property type="component" value="Unassembled WGS sequence"/>
</dbReference>
<sequence>MRNKLWIAIVALSPLFLKAQVGINTTTPQGVFNIDGAKDNPLTGTPTSTQQANDFLVKSTGQTSIGTTKPSDYSMLTISSIDKNRGITIPQVNLTSTTLDLDSDGNGNVSDQPVGLLIFNSGTTYPNGYYFWTGTEWQMIDSSSVVPASANLNCNSAILDPSQSIDGNTPTPIISGTIMRIPYSGANGGRFNGVTLTSTGNTNVTATIADGKLDKGSGTLVFTIQGTPNASQSSPVGITFDLSPFTAANPGLAGCSSVTVGTQINADIQQVAVMDYMKFVTDPDTGVKGFTVDAKTPDGLYTVKVFMRHSLQNASATATNNTNSTASGSENNVLLRNNSSAPKILMWNYSTFYGGQLTDAGGNLNVPAGMPA</sequence>
<proteinExistence type="predicted"/>
<dbReference type="EMBL" id="JPRJ01000045">
    <property type="protein sequence ID" value="KFF17492.1"/>
    <property type="molecule type" value="Genomic_DNA"/>
</dbReference>